<evidence type="ECO:0000256" key="6">
    <source>
        <dbReference type="ARBA" id="ARBA00022840"/>
    </source>
</evidence>
<protein>
    <recommendedName>
        <fullName evidence="2">RNA helicase</fullName>
        <ecNumber evidence="2">3.6.4.13</ecNumber>
    </recommendedName>
</protein>
<dbReference type="PANTHER" id="PTHR18934">
    <property type="entry name" value="ATP-DEPENDENT RNA HELICASE"/>
    <property type="match status" value="1"/>
</dbReference>
<dbReference type="GO" id="GO:0016887">
    <property type="term" value="F:ATP hydrolysis activity"/>
    <property type="evidence" value="ECO:0007669"/>
    <property type="project" value="TreeGrafter"/>
</dbReference>
<feature type="domain" description="Helicase ATP-binding" evidence="7">
    <location>
        <begin position="121"/>
        <end position="277"/>
    </location>
</feature>
<dbReference type="GO" id="GO:0045944">
    <property type="term" value="P:positive regulation of transcription by RNA polymerase II"/>
    <property type="evidence" value="ECO:0007669"/>
    <property type="project" value="TreeGrafter"/>
</dbReference>
<dbReference type="FunFam" id="3.40.50.300:FF:000284">
    <property type="entry name" value="probable ATP-dependent RNA helicase YTHDC2"/>
    <property type="match status" value="1"/>
</dbReference>
<evidence type="ECO:0000259" key="7">
    <source>
        <dbReference type="PROSITE" id="PS51192"/>
    </source>
</evidence>
<keyword evidence="9" id="KW-1185">Reference proteome</keyword>
<evidence type="ECO:0000256" key="5">
    <source>
        <dbReference type="ARBA" id="ARBA00022806"/>
    </source>
</evidence>
<dbReference type="InterPro" id="IPR014001">
    <property type="entry name" value="Helicase_ATP-bd"/>
</dbReference>
<dbReference type="PROSITE" id="PS00690">
    <property type="entry name" value="DEAH_ATP_HELICASE"/>
    <property type="match status" value="1"/>
</dbReference>
<dbReference type="PANTHER" id="PTHR18934:SF119">
    <property type="entry name" value="ATP-DEPENDENT RNA HELICASE A"/>
    <property type="match status" value="1"/>
</dbReference>
<dbReference type="GO" id="GO:0005730">
    <property type="term" value="C:nucleolus"/>
    <property type="evidence" value="ECO:0007669"/>
    <property type="project" value="TreeGrafter"/>
</dbReference>
<evidence type="ECO:0000256" key="2">
    <source>
        <dbReference type="ARBA" id="ARBA00012552"/>
    </source>
</evidence>
<proteinExistence type="inferred from homology"/>
<organism evidence="8 9">
    <name type="scientific">Adineta ricciae</name>
    <name type="common">Rotifer</name>
    <dbReference type="NCBI Taxonomy" id="249248"/>
    <lineage>
        <taxon>Eukaryota</taxon>
        <taxon>Metazoa</taxon>
        <taxon>Spiralia</taxon>
        <taxon>Gnathifera</taxon>
        <taxon>Rotifera</taxon>
        <taxon>Eurotatoria</taxon>
        <taxon>Bdelloidea</taxon>
        <taxon>Adinetida</taxon>
        <taxon>Adinetidae</taxon>
        <taxon>Adineta</taxon>
    </lineage>
</organism>
<reference evidence="8" key="1">
    <citation type="submission" date="2021-02" db="EMBL/GenBank/DDBJ databases">
        <authorList>
            <person name="Nowell W R."/>
        </authorList>
    </citation>
    <scope>NUCLEOTIDE SEQUENCE</scope>
</reference>
<dbReference type="Proteomes" id="UP000663828">
    <property type="component" value="Unassembled WGS sequence"/>
</dbReference>
<dbReference type="SUPFAM" id="SSF52540">
    <property type="entry name" value="P-loop containing nucleoside triphosphate hydrolases"/>
    <property type="match status" value="1"/>
</dbReference>
<dbReference type="AlphaFoldDB" id="A0A816H9A4"/>
<keyword evidence="6" id="KW-0067">ATP-binding</keyword>
<dbReference type="GO" id="GO:0003723">
    <property type="term" value="F:RNA binding"/>
    <property type="evidence" value="ECO:0007669"/>
    <property type="project" value="TreeGrafter"/>
</dbReference>
<dbReference type="GO" id="GO:0005524">
    <property type="term" value="F:ATP binding"/>
    <property type="evidence" value="ECO:0007669"/>
    <property type="project" value="UniProtKB-KW"/>
</dbReference>
<dbReference type="SMART" id="SM00487">
    <property type="entry name" value="DEXDc"/>
    <property type="match status" value="1"/>
</dbReference>
<keyword evidence="4" id="KW-0378">Hydrolase</keyword>
<dbReference type="Gene3D" id="3.40.50.300">
    <property type="entry name" value="P-loop containing nucleotide triphosphate hydrolases"/>
    <property type="match status" value="1"/>
</dbReference>
<keyword evidence="3" id="KW-0547">Nucleotide-binding</keyword>
<dbReference type="InterPro" id="IPR011545">
    <property type="entry name" value="DEAD/DEAH_box_helicase_dom"/>
</dbReference>
<feature type="non-terminal residue" evidence="8">
    <location>
        <position position="1"/>
    </location>
</feature>
<comment type="caution">
    <text evidence="8">The sequence shown here is derived from an EMBL/GenBank/DDBJ whole genome shotgun (WGS) entry which is preliminary data.</text>
</comment>
<name>A0A816H9A4_ADIRI</name>
<keyword evidence="5" id="KW-0347">Helicase</keyword>
<comment type="similarity">
    <text evidence="1">Belongs to the DEAD box helicase family. DEAH subfamily.</text>
</comment>
<gene>
    <name evidence="8" type="ORF">XAT740_LOCUS61843</name>
</gene>
<sequence>VNVSNEIVEELDRVIQSFDIHPINVIDEQSDKSLLNRQVLERFPASERRTISSIIQWVPPIPNWNPWIASNIDEGPLSTATMESISQDLQRAEQYKTENDFKFRSQERQNLPVFTYRQQILDQIKQHNVILIRGATGCGKTTQIPQYILDDAIEHGQGAFCNIVVTQPRRISAISIAERVAWERCEELGSSCGYSVRFESILPRPYGSILFCTVGVLLRKLECGLRGISHIIVDEIHERDINTDFLLVLLRDMLNVHPEMKVILMSATIDVTLFREY</sequence>
<dbReference type="GO" id="GO:0003724">
    <property type="term" value="F:RNA helicase activity"/>
    <property type="evidence" value="ECO:0007669"/>
    <property type="project" value="UniProtKB-EC"/>
</dbReference>
<evidence type="ECO:0000313" key="9">
    <source>
        <dbReference type="Proteomes" id="UP000663828"/>
    </source>
</evidence>
<dbReference type="InterPro" id="IPR027417">
    <property type="entry name" value="P-loop_NTPase"/>
</dbReference>
<feature type="non-terminal residue" evidence="8">
    <location>
        <position position="277"/>
    </location>
</feature>
<accession>A0A816H9A4</accession>
<dbReference type="GO" id="GO:0050684">
    <property type="term" value="P:regulation of mRNA processing"/>
    <property type="evidence" value="ECO:0007669"/>
    <property type="project" value="TreeGrafter"/>
</dbReference>
<evidence type="ECO:0000256" key="3">
    <source>
        <dbReference type="ARBA" id="ARBA00022741"/>
    </source>
</evidence>
<evidence type="ECO:0000256" key="4">
    <source>
        <dbReference type="ARBA" id="ARBA00022801"/>
    </source>
</evidence>
<dbReference type="InterPro" id="IPR002464">
    <property type="entry name" value="DNA/RNA_helicase_DEAH_CS"/>
</dbReference>
<dbReference type="EMBL" id="CAJNOR010016676">
    <property type="protein sequence ID" value="CAF1685673.1"/>
    <property type="molecule type" value="Genomic_DNA"/>
</dbReference>
<dbReference type="PROSITE" id="PS51192">
    <property type="entry name" value="HELICASE_ATP_BIND_1"/>
    <property type="match status" value="1"/>
</dbReference>
<dbReference type="GO" id="GO:0043138">
    <property type="term" value="F:3'-5' DNA helicase activity"/>
    <property type="evidence" value="ECO:0007669"/>
    <property type="project" value="TreeGrafter"/>
</dbReference>
<dbReference type="EC" id="3.6.4.13" evidence="2"/>
<dbReference type="GO" id="GO:1990904">
    <property type="term" value="C:ribonucleoprotein complex"/>
    <property type="evidence" value="ECO:0007669"/>
    <property type="project" value="TreeGrafter"/>
</dbReference>
<evidence type="ECO:0000256" key="1">
    <source>
        <dbReference type="ARBA" id="ARBA00008792"/>
    </source>
</evidence>
<evidence type="ECO:0000313" key="8">
    <source>
        <dbReference type="EMBL" id="CAF1685673.1"/>
    </source>
</evidence>
<dbReference type="Pfam" id="PF00270">
    <property type="entry name" value="DEAD"/>
    <property type="match status" value="1"/>
</dbReference>